<keyword evidence="7" id="KW-1185">Reference proteome</keyword>
<dbReference type="PANTHER" id="PTHR30204">
    <property type="entry name" value="REDOX-CYCLING DRUG-SENSING TRANSCRIPTIONAL ACTIVATOR SOXR"/>
    <property type="match status" value="1"/>
</dbReference>
<evidence type="ECO:0000256" key="2">
    <source>
        <dbReference type="ARBA" id="ARBA00023015"/>
    </source>
</evidence>
<dbReference type="PANTHER" id="PTHR30204:SF69">
    <property type="entry name" value="MERR-FAMILY TRANSCRIPTIONAL REGULATOR"/>
    <property type="match status" value="1"/>
</dbReference>
<accession>A0ABW6QZ95</accession>
<proteinExistence type="predicted"/>
<organism evidence="6 7">
    <name type="scientific">Nocardia suismassiliense</name>
    <dbReference type="NCBI Taxonomy" id="2077092"/>
    <lineage>
        <taxon>Bacteria</taxon>
        <taxon>Bacillati</taxon>
        <taxon>Actinomycetota</taxon>
        <taxon>Actinomycetes</taxon>
        <taxon>Mycobacteriales</taxon>
        <taxon>Nocardiaceae</taxon>
        <taxon>Nocardia</taxon>
    </lineage>
</organism>
<evidence type="ECO:0000256" key="1">
    <source>
        <dbReference type="ARBA" id="ARBA00022491"/>
    </source>
</evidence>
<dbReference type="InterPro" id="IPR000551">
    <property type="entry name" value="MerR-type_HTH_dom"/>
</dbReference>
<dbReference type="SMART" id="SM00422">
    <property type="entry name" value="HTH_MERR"/>
    <property type="match status" value="1"/>
</dbReference>
<dbReference type="Gene3D" id="1.10.1660.10">
    <property type="match status" value="1"/>
</dbReference>
<name>A0ABW6QZ95_9NOCA</name>
<reference evidence="6 7" key="1">
    <citation type="submission" date="2024-10" db="EMBL/GenBank/DDBJ databases">
        <title>The Natural Products Discovery Center: Release of the First 8490 Sequenced Strains for Exploring Actinobacteria Biosynthetic Diversity.</title>
        <authorList>
            <person name="Kalkreuter E."/>
            <person name="Kautsar S.A."/>
            <person name="Yang D."/>
            <person name="Bader C.D."/>
            <person name="Teijaro C.N."/>
            <person name="Fluegel L."/>
            <person name="Davis C.M."/>
            <person name="Simpson J.R."/>
            <person name="Lauterbach L."/>
            <person name="Steele A.D."/>
            <person name="Gui C."/>
            <person name="Meng S."/>
            <person name="Li G."/>
            <person name="Viehrig K."/>
            <person name="Ye F."/>
            <person name="Su P."/>
            <person name="Kiefer A.F."/>
            <person name="Nichols A."/>
            <person name="Cepeda A.J."/>
            <person name="Yan W."/>
            <person name="Fan B."/>
            <person name="Jiang Y."/>
            <person name="Adhikari A."/>
            <person name="Zheng C.-J."/>
            <person name="Schuster L."/>
            <person name="Cowan T.M."/>
            <person name="Smanski M.J."/>
            <person name="Chevrette M.G."/>
            <person name="De Carvalho L.P.S."/>
            <person name="Shen B."/>
        </authorList>
    </citation>
    <scope>NUCLEOTIDE SEQUENCE [LARGE SCALE GENOMIC DNA]</scope>
    <source>
        <strain evidence="6 7">NPDC003040</strain>
    </source>
</reference>
<keyword evidence="4" id="KW-0804">Transcription</keyword>
<feature type="domain" description="HTH merR-type" evidence="5">
    <location>
        <begin position="15"/>
        <end position="84"/>
    </location>
</feature>
<dbReference type="InterPro" id="IPR047057">
    <property type="entry name" value="MerR_fam"/>
</dbReference>
<comment type="caution">
    <text evidence="6">The sequence shown here is derived from an EMBL/GenBank/DDBJ whole genome shotgun (WGS) entry which is preliminary data.</text>
</comment>
<sequence>MEVQVDVIEDTYLAAMSIGELARRTGVPVRTIRFYCDSGILEYRRTGGGHRIFDSPAAVDRLLLVRRLRTLGVPLPAILNVLDGAESIGAVAAAERATLDAELDALRWRRAALFAIECAPPGERARHLELLAAVQDRSSIIDSAVAFWRPILGPLPREQFDSFIDMNLPPLPSDPAPHRLIAYAELTALATDLRVKTAMTQQIWRSERGKIGDRRHLVTAVADVCEIVAPLVAAHERPRPGAELDQYVHAHATARRERDTPRFRRALLTGTADTDPRLHRYWHLTAEITGTEVTAGAIHYWLSDALRQTI</sequence>
<dbReference type="Proteomes" id="UP001601948">
    <property type="component" value="Unassembled WGS sequence"/>
</dbReference>
<dbReference type="RefSeq" id="WP_387721889.1">
    <property type="nucleotide sequence ID" value="NZ_JBIAPI010000008.1"/>
</dbReference>
<dbReference type="PROSITE" id="PS50937">
    <property type="entry name" value="HTH_MERR_2"/>
    <property type="match status" value="1"/>
</dbReference>
<protein>
    <submittedName>
        <fullName evidence="6">MerR family transcriptional regulator</fullName>
    </submittedName>
</protein>
<dbReference type="Pfam" id="PF13411">
    <property type="entry name" value="MerR_1"/>
    <property type="match status" value="1"/>
</dbReference>
<dbReference type="InterPro" id="IPR009061">
    <property type="entry name" value="DNA-bd_dom_put_sf"/>
</dbReference>
<keyword evidence="3" id="KW-0238">DNA-binding</keyword>
<evidence type="ECO:0000256" key="3">
    <source>
        <dbReference type="ARBA" id="ARBA00023125"/>
    </source>
</evidence>
<dbReference type="SUPFAM" id="SSF46955">
    <property type="entry name" value="Putative DNA-binding domain"/>
    <property type="match status" value="1"/>
</dbReference>
<evidence type="ECO:0000313" key="6">
    <source>
        <dbReference type="EMBL" id="MFF3226566.1"/>
    </source>
</evidence>
<dbReference type="EMBL" id="JBIAPI010000008">
    <property type="protein sequence ID" value="MFF3226566.1"/>
    <property type="molecule type" value="Genomic_DNA"/>
</dbReference>
<gene>
    <name evidence="6" type="ORF">ACFYV7_27485</name>
</gene>
<evidence type="ECO:0000259" key="5">
    <source>
        <dbReference type="PROSITE" id="PS50937"/>
    </source>
</evidence>
<keyword evidence="1" id="KW-0678">Repressor</keyword>
<evidence type="ECO:0000256" key="4">
    <source>
        <dbReference type="ARBA" id="ARBA00023163"/>
    </source>
</evidence>
<dbReference type="PRINTS" id="PR00040">
    <property type="entry name" value="HTHMERR"/>
</dbReference>
<keyword evidence="2" id="KW-0805">Transcription regulation</keyword>
<evidence type="ECO:0000313" key="7">
    <source>
        <dbReference type="Proteomes" id="UP001601948"/>
    </source>
</evidence>